<reference evidence="2" key="5">
    <citation type="journal article" date="2021" name="G3 (Bethesda)">
        <title>Aegilops tauschii genome assembly Aet v5.0 features greater sequence contiguity and improved annotation.</title>
        <authorList>
            <person name="Wang L."/>
            <person name="Zhu T."/>
            <person name="Rodriguez J.C."/>
            <person name="Deal K.R."/>
            <person name="Dubcovsky J."/>
            <person name="McGuire P.E."/>
            <person name="Lux T."/>
            <person name="Spannagl M."/>
            <person name="Mayer K.F.X."/>
            <person name="Baldrich P."/>
            <person name="Meyers B.C."/>
            <person name="Huo N."/>
            <person name="Gu Y.Q."/>
            <person name="Zhou H."/>
            <person name="Devos K.M."/>
            <person name="Bennetzen J.L."/>
            <person name="Unver T."/>
            <person name="Budak H."/>
            <person name="Gulick P.J."/>
            <person name="Galiba G."/>
            <person name="Kalapos B."/>
            <person name="Nelson D.R."/>
            <person name="Li P."/>
            <person name="You F.M."/>
            <person name="Luo M.C."/>
            <person name="Dvorak J."/>
        </authorList>
    </citation>
    <scope>NUCLEOTIDE SEQUENCE [LARGE SCALE GENOMIC DNA]</scope>
    <source>
        <strain evidence="2">cv. AL8/78</strain>
    </source>
</reference>
<accession>A0A452ZTQ7</accession>
<reference evidence="2" key="4">
    <citation type="submission" date="2019-03" db="UniProtKB">
        <authorList>
            <consortium name="EnsemblPlants"/>
        </authorList>
    </citation>
    <scope>IDENTIFICATION</scope>
</reference>
<dbReference type="EnsemblPlants" id="AET1Gv20913100.3">
    <property type="protein sequence ID" value="AET1Gv20913100.3"/>
    <property type="gene ID" value="AET1Gv20913100"/>
</dbReference>
<feature type="compositionally biased region" description="Basic and acidic residues" evidence="1">
    <location>
        <begin position="104"/>
        <end position="113"/>
    </location>
</feature>
<dbReference type="Gramene" id="AET1Gv20913100.3">
    <property type="protein sequence ID" value="AET1Gv20913100.3"/>
    <property type="gene ID" value="AET1Gv20913100"/>
</dbReference>
<evidence type="ECO:0000313" key="3">
    <source>
        <dbReference type="Proteomes" id="UP000015105"/>
    </source>
</evidence>
<name>A0A452ZTQ7_AEGTS</name>
<feature type="compositionally biased region" description="Low complexity" evidence="1">
    <location>
        <begin position="31"/>
        <end position="49"/>
    </location>
</feature>
<dbReference type="AlphaFoldDB" id="A0A452ZTQ7"/>
<organism evidence="2 3">
    <name type="scientific">Aegilops tauschii subsp. strangulata</name>
    <name type="common">Goatgrass</name>
    <dbReference type="NCBI Taxonomy" id="200361"/>
    <lineage>
        <taxon>Eukaryota</taxon>
        <taxon>Viridiplantae</taxon>
        <taxon>Streptophyta</taxon>
        <taxon>Embryophyta</taxon>
        <taxon>Tracheophyta</taxon>
        <taxon>Spermatophyta</taxon>
        <taxon>Magnoliopsida</taxon>
        <taxon>Liliopsida</taxon>
        <taxon>Poales</taxon>
        <taxon>Poaceae</taxon>
        <taxon>BOP clade</taxon>
        <taxon>Pooideae</taxon>
        <taxon>Triticodae</taxon>
        <taxon>Triticeae</taxon>
        <taxon>Triticinae</taxon>
        <taxon>Aegilops</taxon>
    </lineage>
</organism>
<protein>
    <submittedName>
        <fullName evidence="2">Uncharacterized protein</fullName>
    </submittedName>
</protein>
<proteinExistence type="predicted"/>
<reference evidence="2" key="3">
    <citation type="journal article" date="2017" name="Nature">
        <title>Genome sequence of the progenitor of the wheat D genome Aegilops tauschii.</title>
        <authorList>
            <person name="Luo M.C."/>
            <person name="Gu Y.Q."/>
            <person name="Puiu D."/>
            <person name="Wang H."/>
            <person name="Twardziok S.O."/>
            <person name="Deal K.R."/>
            <person name="Huo N."/>
            <person name="Zhu T."/>
            <person name="Wang L."/>
            <person name="Wang Y."/>
            <person name="McGuire P.E."/>
            <person name="Liu S."/>
            <person name="Long H."/>
            <person name="Ramasamy R.K."/>
            <person name="Rodriguez J.C."/>
            <person name="Van S.L."/>
            <person name="Yuan L."/>
            <person name="Wang Z."/>
            <person name="Xia Z."/>
            <person name="Xiao L."/>
            <person name="Anderson O.D."/>
            <person name="Ouyang S."/>
            <person name="Liang Y."/>
            <person name="Zimin A.V."/>
            <person name="Pertea G."/>
            <person name="Qi P."/>
            <person name="Bennetzen J.L."/>
            <person name="Dai X."/>
            <person name="Dawson M.W."/>
            <person name="Muller H.G."/>
            <person name="Kugler K."/>
            <person name="Rivarola-Duarte L."/>
            <person name="Spannagl M."/>
            <person name="Mayer K.F.X."/>
            <person name="Lu F.H."/>
            <person name="Bevan M.W."/>
            <person name="Leroy P."/>
            <person name="Li P."/>
            <person name="You F.M."/>
            <person name="Sun Q."/>
            <person name="Liu Z."/>
            <person name="Lyons E."/>
            <person name="Wicker T."/>
            <person name="Salzberg S.L."/>
            <person name="Devos K.M."/>
            <person name="Dvorak J."/>
        </authorList>
    </citation>
    <scope>NUCLEOTIDE SEQUENCE [LARGE SCALE GENOMIC DNA]</scope>
    <source>
        <strain evidence="2">cv. AL8/78</strain>
    </source>
</reference>
<keyword evidence="3" id="KW-1185">Reference proteome</keyword>
<reference evidence="3" key="2">
    <citation type="journal article" date="2017" name="Nat. Plants">
        <title>The Aegilops tauschii genome reveals multiple impacts of transposons.</title>
        <authorList>
            <person name="Zhao G."/>
            <person name="Zou C."/>
            <person name="Li K."/>
            <person name="Wang K."/>
            <person name="Li T."/>
            <person name="Gao L."/>
            <person name="Zhang X."/>
            <person name="Wang H."/>
            <person name="Yang Z."/>
            <person name="Liu X."/>
            <person name="Jiang W."/>
            <person name="Mao L."/>
            <person name="Kong X."/>
            <person name="Jiao Y."/>
            <person name="Jia J."/>
        </authorList>
    </citation>
    <scope>NUCLEOTIDE SEQUENCE [LARGE SCALE GENOMIC DNA]</scope>
    <source>
        <strain evidence="3">cv. AL8/78</strain>
    </source>
</reference>
<dbReference type="Proteomes" id="UP000015105">
    <property type="component" value="Chromosome 1D"/>
</dbReference>
<evidence type="ECO:0000313" key="2">
    <source>
        <dbReference type="EnsemblPlants" id="AET1Gv20913100.3"/>
    </source>
</evidence>
<evidence type="ECO:0000256" key="1">
    <source>
        <dbReference type="SAM" id="MobiDB-lite"/>
    </source>
</evidence>
<reference evidence="3" key="1">
    <citation type="journal article" date="2014" name="Science">
        <title>Ancient hybridizations among the ancestral genomes of bread wheat.</title>
        <authorList>
            <consortium name="International Wheat Genome Sequencing Consortium,"/>
            <person name="Marcussen T."/>
            <person name="Sandve S.R."/>
            <person name="Heier L."/>
            <person name="Spannagl M."/>
            <person name="Pfeifer M."/>
            <person name="Jakobsen K.S."/>
            <person name="Wulff B.B."/>
            <person name="Steuernagel B."/>
            <person name="Mayer K.F."/>
            <person name="Olsen O.A."/>
        </authorList>
    </citation>
    <scope>NUCLEOTIDE SEQUENCE [LARGE SCALE GENOMIC DNA]</scope>
    <source>
        <strain evidence="3">cv. AL8/78</strain>
    </source>
</reference>
<feature type="region of interest" description="Disordered" evidence="1">
    <location>
        <begin position="29"/>
        <end position="145"/>
    </location>
</feature>
<sequence>MASLRAKDLWDGLPLEQKKEMTAIAVGWPATSRRTTTSQWRTRSTMSWRHPPCPVIPAGALHQDHRRGSCPLHGHGAEGAVPGGAGWRLLQPPAPPGAPAGGGADHHRQGDHNRHGRGGAGGAARVVPPRPRHPPRQLAVPPKSG</sequence>